<dbReference type="SMART" id="SM00228">
    <property type="entry name" value="PDZ"/>
    <property type="match status" value="1"/>
</dbReference>
<dbReference type="GO" id="GO:0016020">
    <property type="term" value="C:membrane"/>
    <property type="evidence" value="ECO:0007669"/>
    <property type="project" value="UniProtKB-SubCell"/>
</dbReference>
<keyword evidence="6" id="KW-0378">Hydrolase</keyword>
<gene>
    <name evidence="13" type="ordered locus">AMF_827</name>
</gene>
<feature type="transmembrane region" description="Helical" evidence="11">
    <location>
        <begin position="21"/>
        <end position="37"/>
    </location>
</feature>
<keyword evidence="9" id="KW-0482">Metalloprotease</keyword>
<comment type="cofactor">
    <cofactor evidence="1">
        <name>Zn(2+)</name>
        <dbReference type="ChEBI" id="CHEBI:29105"/>
    </cofactor>
</comment>
<dbReference type="Pfam" id="PF17820">
    <property type="entry name" value="PDZ_6"/>
    <property type="match status" value="1"/>
</dbReference>
<keyword evidence="5 11" id="KW-0812">Transmembrane</keyword>
<reference evidence="13 14" key="1">
    <citation type="journal article" date="2009" name="BMC Genomics">
        <title>Conservation in the face of diversity: multistrain analysis of an intracellular bacterium.</title>
        <authorList>
            <person name="Dark M.J."/>
            <person name="Herndon D.R."/>
            <person name="Kappmeyer L.S."/>
            <person name="Gonzales M.P."/>
            <person name="Nordeen E."/>
            <person name="Palmer G.H."/>
            <person name="Knowles D.P. Jr."/>
            <person name="Brayton K.A."/>
        </authorList>
    </citation>
    <scope>NUCLEOTIDE SEQUENCE [LARGE SCALE GENOMIC DNA]</scope>
    <source>
        <strain evidence="13 14">Florida</strain>
    </source>
</reference>
<dbReference type="InterPro" id="IPR001478">
    <property type="entry name" value="PDZ"/>
</dbReference>
<dbReference type="SUPFAM" id="SSF50156">
    <property type="entry name" value="PDZ domain-like"/>
    <property type="match status" value="1"/>
</dbReference>
<evidence type="ECO:0000256" key="11">
    <source>
        <dbReference type="SAM" id="Phobius"/>
    </source>
</evidence>
<dbReference type="SMR" id="B9KGV4"/>
<feature type="transmembrane region" description="Helical" evidence="11">
    <location>
        <begin position="293"/>
        <end position="312"/>
    </location>
</feature>
<name>B9KGV4_ANAMF</name>
<dbReference type="HOGENOM" id="CLU_025778_1_0_5"/>
<evidence type="ECO:0000256" key="3">
    <source>
        <dbReference type="ARBA" id="ARBA00007931"/>
    </source>
</evidence>
<dbReference type="AlphaFoldDB" id="B9KGV4"/>
<dbReference type="InterPro" id="IPR036034">
    <property type="entry name" value="PDZ_sf"/>
</dbReference>
<protein>
    <recommendedName>
        <fullName evidence="12">PDZ domain-containing protein</fullName>
    </recommendedName>
</protein>
<evidence type="ECO:0000256" key="1">
    <source>
        <dbReference type="ARBA" id="ARBA00001947"/>
    </source>
</evidence>
<keyword evidence="8 11" id="KW-1133">Transmembrane helix</keyword>
<dbReference type="KEGG" id="amf:AMF_827"/>
<dbReference type="eggNOG" id="COG0750">
    <property type="taxonomic scope" value="Bacteria"/>
</dbReference>
<evidence type="ECO:0000256" key="4">
    <source>
        <dbReference type="ARBA" id="ARBA00022670"/>
    </source>
</evidence>
<keyword evidence="7" id="KW-0862">Zinc</keyword>
<keyword evidence="10 11" id="KW-0472">Membrane</keyword>
<evidence type="ECO:0000256" key="2">
    <source>
        <dbReference type="ARBA" id="ARBA00004141"/>
    </source>
</evidence>
<dbReference type="EMBL" id="CP001079">
    <property type="protein sequence ID" value="ACM49658.1"/>
    <property type="molecule type" value="Genomic_DNA"/>
</dbReference>
<dbReference type="GO" id="GO:0006508">
    <property type="term" value="P:proteolysis"/>
    <property type="evidence" value="ECO:0007669"/>
    <property type="project" value="UniProtKB-KW"/>
</dbReference>
<evidence type="ECO:0000313" key="14">
    <source>
        <dbReference type="Proteomes" id="UP000007307"/>
    </source>
</evidence>
<evidence type="ECO:0000256" key="8">
    <source>
        <dbReference type="ARBA" id="ARBA00022989"/>
    </source>
</evidence>
<dbReference type="Gene3D" id="2.30.42.10">
    <property type="match status" value="1"/>
</dbReference>
<keyword evidence="14" id="KW-1185">Reference proteome</keyword>
<dbReference type="GO" id="GO:0004222">
    <property type="term" value="F:metalloendopeptidase activity"/>
    <property type="evidence" value="ECO:0007669"/>
    <property type="project" value="InterPro"/>
</dbReference>
<comment type="similarity">
    <text evidence="3">Belongs to the peptidase M50B family.</text>
</comment>
<keyword evidence="4" id="KW-0645">Protease</keyword>
<evidence type="ECO:0000256" key="7">
    <source>
        <dbReference type="ARBA" id="ARBA00022833"/>
    </source>
</evidence>
<evidence type="ECO:0000256" key="6">
    <source>
        <dbReference type="ARBA" id="ARBA00022801"/>
    </source>
</evidence>
<dbReference type="InterPro" id="IPR008915">
    <property type="entry name" value="Peptidase_M50"/>
</dbReference>
<feature type="domain" description="PDZ" evidence="12">
    <location>
        <begin position="147"/>
        <end position="184"/>
    </location>
</feature>
<feature type="transmembrane region" description="Helical" evidence="11">
    <location>
        <begin position="341"/>
        <end position="359"/>
    </location>
</feature>
<evidence type="ECO:0000256" key="5">
    <source>
        <dbReference type="ARBA" id="ARBA00022692"/>
    </source>
</evidence>
<organism evidence="13 14">
    <name type="scientific">Anaplasma marginale (strain Florida)</name>
    <dbReference type="NCBI Taxonomy" id="320483"/>
    <lineage>
        <taxon>Bacteria</taxon>
        <taxon>Pseudomonadati</taxon>
        <taxon>Pseudomonadota</taxon>
        <taxon>Alphaproteobacteria</taxon>
        <taxon>Rickettsiales</taxon>
        <taxon>Anaplasmataceae</taxon>
        <taxon>Anaplasma</taxon>
    </lineage>
</organism>
<dbReference type="Pfam" id="PF02163">
    <property type="entry name" value="Peptidase_M50"/>
    <property type="match status" value="1"/>
</dbReference>
<evidence type="ECO:0000313" key="13">
    <source>
        <dbReference type="EMBL" id="ACM49658.1"/>
    </source>
</evidence>
<dbReference type="CDD" id="cd23081">
    <property type="entry name" value="cpPDZ_EcRseP-like"/>
    <property type="match status" value="1"/>
</dbReference>
<evidence type="ECO:0000256" key="9">
    <source>
        <dbReference type="ARBA" id="ARBA00023049"/>
    </source>
</evidence>
<comment type="subcellular location">
    <subcellularLocation>
        <location evidence="2">Membrane</location>
        <topology evidence="2">Multi-pass membrane protein</topology>
    </subcellularLocation>
</comment>
<dbReference type="InterPro" id="IPR004387">
    <property type="entry name" value="Pept_M50_Zn"/>
</dbReference>
<dbReference type="PANTHER" id="PTHR42837">
    <property type="entry name" value="REGULATOR OF SIGMA-E PROTEASE RSEP"/>
    <property type="match status" value="1"/>
</dbReference>
<evidence type="ECO:0000259" key="12">
    <source>
        <dbReference type="PROSITE" id="PS50106"/>
    </source>
</evidence>
<dbReference type="CDD" id="cd06163">
    <property type="entry name" value="S2P-M50_PDZ_RseP-like"/>
    <property type="match status" value="1"/>
</dbReference>
<evidence type="ECO:0000256" key="10">
    <source>
        <dbReference type="ARBA" id="ARBA00023136"/>
    </source>
</evidence>
<dbReference type="InterPro" id="IPR041489">
    <property type="entry name" value="PDZ_6"/>
</dbReference>
<dbReference type="PANTHER" id="PTHR42837:SF2">
    <property type="entry name" value="MEMBRANE METALLOPROTEASE ARASP2, CHLOROPLASTIC-RELATED"/>
    <property type="match status" value="1"/>
</dbReference>
<proteinExistence type="inferred from homology"/>
<dbReference type="Proteomes" id="UP000007307">
    <property type="component" value="Chromosome"/>
</dbReference>
<sequence>MSSILMVSLARVFGAFQEGSFYIASFLLVLSVVVFVHEYGHYAVAKLCGVRVKTFSLGFGPELFGITDGSGTRWKFSLVPVGGYVKMLGDTQEDNLSEGEKSFAFNEKPLWQRFAVAGAGPLANLLFSVLVFFVLFSTRGIMSPMPIVGSILPGSTAEKVGLMAGDRIVEVDGHEISWFEEIRHYIAGSPNQEFTMVFLRDGVQHSIKLSPDVWSDDAHRLGIAANISPETTRARRLPVLRAAVESFRCIFRIVKITLLAVVQLVTGARGMDELGGPVRIAKHSGESIRNKEGLWFVGLISANLGVVNLLPIPMLDGGYMLQYALQGIFRRKTINPKYQNVMMAIGFVLLVSMMVFVTFNDVKSILK</sequence>
<dbReference type="PROSITE" id="PS50106">
    <property type="entry name" value="PDZ"/>
    <property type="match status" value="1"/>
</dbReference>
<feature type="transmembrane region" description="Helical" evidence="11">
    <location>
        <begin position="114"/>
        <end position="136"/>
    </location>
</feature>
<accession>B9KGV4</accession>
<dbReference type="STRING" id="320483.AMF_827"/>